<organism evidence="1 2">
    <name type="scientific">Halobacteriovorax vibrionivorans</name>
    <dbReference type="NCBI Taxonomy" id="2152716"/>
    <lineage>
        <taxon>Bacteria</taxon>
        <taxon>Pseudomonadati</taxon>
        <taxon>Bdellovibrionota</taxon>
        <taxon>Bacteriovoracia</taxon>
        <taxon>Bacteriovoracales</taxon>
        <taxon>Halobacteriovoraceae</taxon>
        <taxon>Halobacteriovorax</taxon>
    </lineage>
</organism>
<dbReference type="Proteomes" id="UP000443582">
    <property type="component" value="Unassembled WGS sequence"/>
</dbReference>
<proteinExistence type="predicted"/>
<keyword evidence="2" id="KW-1185">Reference proteome</keyword>
<gene>
    <name evidence="1" type="ORF">DAY19_09920</name>
</gene>
<dbReference type="RefSeq" id="WP_115361942.1">
    <property type="nucleotide sequence ID" value="NZ_QDKL01000002.1"/>
</dbReference>
<protein>
    <recommendedName>
        <fullName evidence="3">Globin-sensor domain-containing protein</fullName>
    </recommendedName>
</protein>
<reference evidence="2" key="1">
    <citation type="journal article" date="2019" name="Int. J. Syst. Evol. Microbiol.">
        <title>Halobacteriovorax valvorus sp. nov., a novel prokaryotic predator isolated from coastal seawater of China.</title>
        <authorList>
            <person name="Chen M.-X."/>
        </authorList>
    </citation>
    <scope>NUCLEOTIDE SEQUENCE [LARGE SCALE GENOMIC DNA]</scope>
    <source>
        <strain evidence="2">BL9</strain>
    </source>
</reference>
<accession>A0ABY0IGB1</accession>
<evidence type="ECO:0000313" key="2">
    <source>
        <dbReference type="Proteomes" id="UP000443582"/>
    </source>
</evidence>
<comment type="caution">
    <text evidence="1">The sequence shown here is derived from an EMBL/GenBank/DDBJ whole genome shotgun (WGS) entry which is preliminary data.</text>
</comment>
<dbReference type="EMBL" id="QDKL01000002">
    <property type="protein sequence ID" value="RZF21992.1"/>
    <property type="molecule type" value="Genomic_DNA"/>
</dbReference>
<name>A0ABY0IGB1_9BACT</name>
<evidence type="ECO:0000313" key="1">
    <source>
        <dbReference type="EMBL" id="RZF21992.1"/>
    </source>
</evidence>
<sequence>MTSFFDHNQVKINKEYMRESAKQIDYSLSDFLHDDIPHNLIEQNVLDHAYIKHVSSLLKTDSIYKLAHEILELEKILDKLSEHLPVDIKIPNMEVFYHQLGPVFIQLFVEIEDIKEHSQLELEWLKAVRIALEEEVVVWQEKSLK</sequence>
<evidence type="ECO:0008006" key="3">
    <source>
        <dbReference type="Google" id="ProtNLM"/>
    </source>
</evidence>